<comment type="caution">
    <text evidence="2">The sequence shown here is derived from an EMBL/GenBank/DDBJ whole genome shotgun (WGS) entry which is preliminary data.</text>
</comment>
<dbReference type="EMBL" id="JANPWB010000013">
    <property type="protein sequence ID" value="KAJ1109660.1"/>
    <property type="molecule type" value="Genomic_DNA"/>
</dbReference>
<keyword evidence="3" id="KW-1185">Reference proteome</keyword>
<feature type="chain" id="PRO_5043563574" description="Secreted protein" evidence="1">
    <location>
        <begin position="17"/>
        <end position="74"/>
    </location>
</feature>
<keyword evidence="1" id="KW-0732">Signal</keyword>
<reference evidence="2" key="1">
    <citation type="journal article" date="2022" name="bioRxiv">
        <title>Sequencing and chromosome-scale assembly of the giantPleurodeles waltlgenome.</title>
        <authorList>
            <person name="Brown T."/>
            <person name="Elewa A."/>
            <person name="Iarovenko S."/>
            <person name="Subramanian E."/>
            <person name="Araus A.J."/>
            <person name="Petzold A."/>
            <person name="Susuki M."/>
            <person name="Suzuki K.-i.T."/>
            <person name="Hayashi T."/>
            <person name="Toyoda A."/>
            <person name="Oliveira C."/>
            <person name="Osipova E."/>
            <person name="Leigh N.D."/>
            <person name="Simon A."/>
            <person name="Yun M.H."/>
        </authorList>
    </citation>
    <scope>NUCLEOTIDE SEQUENCE</scope>
    <source>
        <strain evidence="2">20211129_DDA</strain>
        <tissue evidence="2">Liver</tissue>
    </source>
</reference>
<sequence>MCWRPLCLCALASAELEKTVVQDQTALLQRNYEGVNWTHTALRSCGIVYFPLRCRIVVETLHAAHPTAMLLQDP</sequence>
<evidence type="ECO:0000313" key="2">
    <source>
        <dbReference type="EMBL" id="KAJ1109660.1"/>
    </source>
</evidence>
<name>A0AAV7N463_PLEWA</name>
<dbReference type="AlphaFoldDB" id="A0AAV7N463"/>
<organism evidence="2 3">
    <name type="scientific">Pleurodeles waltl</name>
    <name type="common">Iberian ribbed newt</name>
    <dbReference type="NCBI Taxonomy" id="8319"/>
    <lineage>
        <taxon>Eukaryota</taxon>
        <taxon>Metazoa</taxon>
        <taxon>Chordata</taxon>
        <taxon>Craniata</taxon>
        <taxon>Vertebrata</taxon>
        <taxon>Euteleostomi</taxon>
        <taxon>Amphibia</taxon>
        <taxon>Batrachia</taxon>
        <taxon>Caudata</taxon>
        <taxon>Salamandroidea</taxon>
        <taxon>Salamandridae</taxon>
        <taxon>Pleurodelinae</taxon>
        <taxon>Pleurodeles</taxon>
    </lineage>
</organism>
<accession>A0AAV7N463</accession>
<evidence type="ECO:0008006" key="4">
    <source>
        <dbReference type="Google" id="ProtNLM"/>
    </source>
</evidence>
<feature type="signal peptide" evidence="1">
    <location>
        <begin position="1"/>
        <end position="16"/>
    </location>
</feature>
<evidence type="ECO:0000313" key="3">
    <source>
        <dbReference type="Proteomes" id="UP001066276"/>
    </source>
</evidence>
<proteinExistence type="predicted"/>
<gene>
    <name evidence="2" type="ORF">NDU88_007020</name>
</gene>
<protein>
    <recommendedName>
        <fullName evidence="4">Secreted protein</fullName>
    </recommendedName>
</protein>
<dbReference type="Proteomes" id="UP001066276">
    <property type="component" value="Chromosome 9"/>
</dbReference>
<evidence type="ECO:0000256" key="1">
    <source>
        <dbReference type="SAM" id="SignalP"/>
    </source>
</evidence>